<dbReference type="PANTHER" id="PTHR13902">
    <property type="entry name" value="SERINE/THREONINE-PROTEIN KINASE WNK WITH NO LYSINE -RELATED"/>
    <property type="match status" value="1"/>
</dbReference>
<evidence type="ECO:0000256" key="7">
    <source>
        <dbReference type="ARBA" id="ARBA00047899"/>
    </source>
</evidence>
<dbReference type="FunFam" id="3.30.200.20:FF:000075">
    <property type="entry name" value="Probable serine/threonine-protein kinase WNK1"/>
    <property type="match status" value="1"/>
</dbReference>
<dbReference type="PROSITE" id="PS00108">
    <property type="entry name" value="PROTEIN_KINASE_ST"/>
    <property type="match status" value="1"/>
</dbReference>
<evidence type="ECO:0000259" key="10">
    <source>
        <dbReference type="PROSITE" id="PS50011"/>
    </source>
</evidence>
<evidence type="ECO:0000256" key="8">
    <source>
        <dbReference type="ARBA" id="ARBA00048679"/>
    </source>
</evidence>
<evidence type="ECO:0000256" key="3">
    <source>
        <dbReference type="ARBA" id="ARBA00022679"/>
    </source>
</evidence>
<feature type="region of interest" description="Disordered" evidence="9">
    <location>
        <begin position="825"/>
        <end position="855"/>
    </location>
</feature>
<gene>
    <name evidence="11" type="ORF">KP509_06G071200</name>
</gene>
<name>A0A8T2UJH5_CERRI</name>
<evidence type="ECO:0000313" key="12">
    <source>
        <dbReference type="Proteomes" id="UP000825935"/>
    </source>
</evidence>
<dbReference type="InterPro" id="IPR000719">
    <property type="entry name" value="Prot_kinase_dom"/>
</dbReference>
<sequence>MGRSDDDDGRILHSRILDDEDPEYVETDPTGRYGRFNVILGKGAYKTVYRAFDDLDGIEVAWNQVDIRSTLHNSGDMERLYSELHLLKMLKHGNIMKFCYSWVDHQRKTVNFITEIFTSGTLRQYRQKHKRVNLKAIKHWCRQILKGLVYLHGHDPPVIHRDLKCDNIFINGNSGEVKIGDLGLAVILSQASAAHSVIGTPEFMAPELYEEHYNELVDIYSFGMCLLELVTFEYPYSECTNAAQIYKKVTSGRKPEALNRVKDLEMRKFIEKCLASASERLHADELLMDKFLQMDDNQGVTPFCQSIQLDPHDDLGDLYSTFKGRNCKDTGKDCEVSQDKLPGNASVSKPGILLSKDHGQDIQVRAPRWKKSKDFRIKVKKLEDRKVHVRFRITSSAGDVRFIQFDFDLDTDTAITVAQEMVSELDLVDQDPVNVAEMIDMELMALLPEWKRVSCLEEAEISRYIHRQPQCLPEGSEVVMSKTETINAPSFTIETSEDIRSSNEICMHGRFEEVEFHLSECQDARQEPDSTGGFSDFSSEQFEGGYSDLSLDASFDGLSARIAINDMLSEQEMDESMTDVKRGMAFLHQESSFSLHEGDKVDHDSDTEELRMLMLLQKREVKSLQHRHDQELLTLRTQLNQEAQDSATQFMLQDQSTLRTFHGADEFNKRNDTEFQQCFTTEITELPLEAFKDRLESVACDSVAIDPYVTYTEPNMSMRSELTEKPSLESCIEQEISSSVTDLKFPAAMTDEDIEKSSFSGLPVIQSRSSGEFTGNKTGRLVDSSKMSAEPVSLRNGGVHSSVQQSSILKRQSYLEYYKGVSNQREKALPVKQHSTSDGASKHSDQRDDQVEQARKLHLQKTIAELEAKTLECLLQSSSYVAKSTGKNPSVTSFQGSQSTSLGR</sequence>
<feature type="region of interest" description="Disordered" evidence="9">
    <location>
        <begin position="881"/>
        <end position="904"/>
    </location>
</feature>
<evidence type="ECO:0000256" key="5">
    <source>
        <dbReference type="ARBA" id="ARBA00022777"/>
    </source>
</evidence>
<dbReference type="GO" id="GO:0004674">
    <property type="term" value="F:protein serine/threonine kinase activity"/>
    <property type="evidence" value="ECO:0007669"/>
    <property type="project" value="UniProtKB-KW"/>
</dbReference>
<evidence type="ECO:0000256" key="9">
    <source>
        <dbReference type="SAM" id="MobiDB-lite"/>
    </source>
</evidence>
<dbReference type="GO" id="GO:0005524">
    <property type="term" value="F:ATP binding"/>
    <property type="evidence" value="ECO:0007669"/>
    <property type="project" value="UniProtKB-KW"/>
</dbReference>
<protein>
    <recommendedName>
        <fullName evidence="1">non-specific serine/threonine protein kinase</fullName>
        <ecNumber evidence="1">2.7.11.1</ecNumber>
    </recommendedName>
</protein>
<dbReference type="OMA" id="KRECYLE"/>
<keyword evidence="6" id="KW-0067">ATP-binding</keyword>
<feature type="compositionally biased region" description="Basic and acidic residues" evidence="9">
    <location>
        <begin position="840"/>
        <end position="855"/>
    </location>
</feature>
<dbReference type="CDD" id="cd13983">
    <property type="entry name" value="STKc_WNK"/>
    <property type="match status" value="1"/>
</dbReference>
<dbReference type="Proteomes" id="UP000825935">
    <property type="component" value="Chromosome 6"/>
</dbReference>
<evidence type="ECO:0000256" key="4">
    <source>
        <dbReference type="ARBA" id="ARBA00022741"/>
    </source>
</evidence>
<evidence type="ECO:0000256" key="2">
    <source>
        <dbReference type="ARBA" id="ARBA00022527"/>
    </source>
</evidence>
<evidence type="ECO:0000256" key="1">
    <source>
        <dbReference type="ARBA" id="ARBA00012513"/>
    </source>
</evidence>
<comment type="caution">
    <text evidence="11">The sequence shown here is derived from an EMBL/GenBank/DDBJ whole genome shotgun (WGS) entry which is preliminary data.</text>
</comment>
<dbReference type="Pfam" id="PF12202">
    <property type="entry name" value="OSR1_C"/>
    <property type="match status" value="1"/>
</dbReference>
<dbReference type="AlphaFoldDB" id="A0A8T2UJH5"/>
<dbReference type="Gene3D" id="3.30.200.20">
    <property type="entry name" value="Phosphorylase Kinase, domain 1"/>
    <property type="match status" value="1"/>
</dbReference>
<dbReference type="Gene3D" id="3.10.20.90">
    <property type="entry name" value="Phosphatidylinositol 3-kinase Catalytic Subunit, Chain A, domain 1"/>
    <property type="match status" value="1"/>
</dbReference>
<dbReference type="EC" id="2.7.11.1" evidence="1"/>
<evidence type="ECO:0000313" key="11">
    <source>
        <dbReference type="EMBL" id="KAH7435592.1"/>
    </source>
</evidence>
<feature type="domain" description="Protein kinase" evidence="10">
    <location>
        <begin position="34"/>
        <end position="292"/>
    </location>
</feature>
<keyword evidence="3" id="KW-0808">Transferase</keyword>
<keyword evidence="5" id="KW-0418">Kinase</keyword>
<dbReference type="OrthoDB" id="3248549at2759"/>
<dbReference type="InterPro" id="IPR011009">
    <property type="entry name" value="Kinase-like_dom_sf"/>
</dbReference>
<proteinExistence type="predicted"/>
<dbReference type="InterPro" id="IPR008271">
    <property type="entry name" value="Ser/Thr_kinase_AS"/>
</dbReference>
<keyword evidence="12" id="KW-1185">Reference proteome</keyword>
<dbReference type="EMBL" id="CM035411">
    <property type="protein sequence ID" value="KAH7435593.1"/>
    <property type="molecule type" value="Genomic_DNA"/>
</dbReference>
<dbReference type="InterPro" id="IPR024678">
    <property type="entry name" value="Kinase_OSR1/WNK_CCT"/>
</dbReference>
<accession>A0A8T2UJH5</accession>
<dbReference type="InterPro" id="IPR050588">
    <property type="entry name" value="WNK_Ser-Thr_kinase"/>
</dbReference>
<dbReference type="SMART" id="SM00220">
    <property type="entry name" value="S_TKc"/>
    <property type="match status" value="1"/>
</dbReference>
<keyword evidence="4" id="KW-0547">Nucleotide-binding</keyword>
<dbReference type="PROSITE" id="PS50011">
    <property type="entry name" value="PROTEIN_KINASE_DOM"/>
    <property type="match status" value="1"/>
</dbReference>
<dbReference type="EMBL" id="CM035411">
    <property type="protein sequence ID" value="KAH7435595.1"/>
    <property type="molecule type" value="Genomic_DNA"/>
</dbReference>
<dbReference type="FunFam" id="1.10.510.10:FF:000046">
    <property type="entry name" value="probable serine/threonine-protein kinase WNK9"/>
    <property type="match status" value="1"/>
</dbReference>
<dbReference type="SUPFAM" id="SSF56112">
    <property type="entry name" value="Protein kinase-like (PK-like)"/>
    <property type="match status" value="1"/>
</dbReference>
<comment type="catalytic activity">
    <reaction evidence="8">
        <text>L-seryl-[protein] + ATP = O-phospho-L-seryl-[protein] + ADP + H(+)</text>
        <dbReference type="Rhea" id="RHEA:17989"/>
        <dbReference type="Rhea" id="RHEA-COMP:9863"/>
        <dbReference type="Rhea" id="RHEA-COMP:11604"/>
        <dbReference type="ChEBI" id="CHEBI:15378"/>
        <dbReference type="ChEBI" id="CHEBI:29999"/>
        <dbReference type="ChEBI" id="CHEBI:30616"/>
        <dbReference type="ChEBI" id="CHEBI:83421"/>
        <dbReference type="ChEBI" id="CHEBI:456216"/>
        <dbReference type="EC" id="2.7.11.1"/>
    </reaction>
</comment>
<keyword evidence="2" id="KW-0723">Serine/threonine-protein kinase</keyword>
<dbReference type="Gene3D" id="1.10.510.10">
    <property type="entry name" value="Transferase(Phosphotransferase) domain 1"/>
    <property type="match status" value="1"/>
</dbReference>
<organism evidence="11 12">
    <name type="scientific">Ceratopteris richardii</name>
    <name type="common">Triangle waterfern</name>
    <dbReference type="NCBI Taxonomy" id="49495"/>
    <lineage>
        <taxon>Eukaryota</taxon>
        <taxon>Viridiplantae</taxon>
        <taxon>Streptophyta</taxon>
        <taxon>Embryophyta</taxon>
        <taxon>Tracheophyta</taxon>
        <taxon>Polypodiopsida</taxon>
        <taxon>Polypodiidae</taxon>
        <taxon>Polypodiales</taxon>
        <taxon>Pteridineae</taxon>
        <taxon>Pteridaceae</taxon>
        <taxon>Parkerioideae</taxon>
        <taxon>Ceratopteris</taxon>
    </lineage>
</organism>
<comment type="catalytic activity">
    <reaction evidence="7">
        <text>L-threonyl-[protein] + ATP = O-phospho-L-threonyl-[protein] + ADP + H(+)</text>
        <dbReference type="Rhea" id="RHEA:46608"/>
        <dbReference type="Rhea" id="RHEA-COMP:11060"/>
        <dbReference type="Rhea" id="RHEA-COMP:11605"/>
        <dbReference type="ChEBI" id="CHEBI:15378"/>
        <dbReference type="ChEBI" id="CHEBI:30013"/>
        <dbReference type="ChEBI" id="CHEBI:30616"/>
        <dbReference type="ChEBI" id="CHEBI:61977"/>
        <dbReference type="ChEBI" id="CHEBI:456216"/>
        <dbReference type="EC" id="2.7.11.1"/>
    </reaction>
</comment>
<dbReference type="EMBL" id="CM035411">
    <property type="protein sequence ID" value="KAH7435592.1"/>
    <property type="molecule type" value="Genomic_DNA"/>
</dbReference>
<evidence type="ECO:0000256" key="6">
    <source>
        <dbReference type="ARBA" id="ARBA00022840"/>
    </source>
</evidence>
<dbReference type="Pfam" id="PF00069">
    <property type="entry name" value="Pkinase"/>
    <property type="match status" value="1"/>
</dbReference>
<reference evidence="11" key="1">
    <citation type="submission" date="2021-08" db="EMBL/GenBank/DDBJ databases">
        <title>WGS assembly of Ceratopteris richardii.</title>
        <authorList>
            <person name="Marchant D.B."/>
            <person name="Chen G."/>
            <person name="Jenkins J."/>
            <person name="Shu S."/>
            <person name="Leebens-Mack J."/>
            <person name="Grimwood J."/>
            <person name="Schmutz J."/>
            <person name="Soltis P."/>
            <person name="Soltis D."/>
            <person name="Chen Z.-H."/>
        </authorList>
    </citation>
    <scope>NUCLEOTIDE SEQUENCE</scope>
    <source>
        <strain evidence="11">Whitten #5841</strain>
        <tissue evidence="11">Leaf</tissue>
    </source>
</reference>
<dbReference type="EMBL" id="CM035411">
    <property type="protein sequence ID" value="KAH7435594.1"/>
    <property type="molecule type" value="Genomic_DNA"/>
</dbReference>